<evidence type="ECO:0000256" key="1">
    <source>
        <dbReference type="ARBA" id="ARBA00023015"/>
    </source>
</evidence>
<gene>
    <name evidence="5" type="ORF">C7B46_07925</name>
</gene>
<keyword evidence="2" id="KW-0238">DNA-binding</keyword>
<dbReference type="EMBL" id="PXYW01000015">
    <property type="protein sequence ID" value="PSR33908.1"/>
    <property type="molecule type" value="Genomic_DNA"/>
</dbReference>
<dbReference type="PROSITE" id="PS50987">
    <property type="entry name" value="HTH_ARSR_2"/>
    <property type="match status" value="1"/>
</dbReference>
<dbReference type="InterPro" id="IPR011991">
    <property type="entry name" value="ArsR-like_HTH"/>
</dbReference>
<keyword evidence="3" id="KW-0804">Transcription</keyword>
<dbReference type="InterPro" id="IPR036390">
    <property type="entry name" value="WH_DNA-bd_sf"/>
</dbReference>
<evidence type="ECO:0000259" key="4">
    <source>
        <dbReference type="PROSITE" id="PS50987"/>
    </source>
</evidence>
<dbReference type="GO" id="GO:0003677">
    <property type="term" value="F:DNA binding"/>
    <property type="evidence" value="ECO:0007669"/>
    <property type="project" value="UniProtKB-KW"/>
</dbReference>
<organism evidence="5 6">
    <name type="scientific">Sulfobacillus benefaciens</name>
    <dbReference type="NCBI Taxonomy" id="453960"/>
    <lineage>
        <taxon>Bacteria</taxon>
        <taxon>Bacillati</taxon>
        <taxon>Bacillota</taxon>
        <taxon>Clostridia</taxon>
        <taxon>Eubacteriales</taxon>
        <taxon>Clostridiales Family XVII. Incertae Sedis</taxon>
        <taxon>Sulfobacillus</taxon>
    </lineage>
</organism>
<dbReference type="AlphaFoldDB" id="A0A2T2XHE9"/>
<dbReference type="PANTHER" id="PTHR33154">
    <property type="entry name" value="TRANSCRIPTIONAL REGULATOR, ARSR FAMILY"/>
    <property type="match status" value="1"/>
</dbReference>
<feature type="domain" description="HTH arsR-type" evidence="4">
    <location>
        <begin position="2"/>
        <end position="108"/>
    </location>
</feature>
<evidence type="ECO:0000313" key="5">
    <source>
        <dbReference type="EMBL" id="PSR33908.1"/>
    </source>
</evidence>
<dbReference type="PANTHER" id="PTHR33154:SF33">
    <property type="entry name" value="TRANSCRIPTIONAL REPRESSOR SDPR"/>
    <property type="match status" value="1"/>
</dbReference>
<dbReference type="Proteomes" id="UP000242972">
    <property type="component" value="Unassembled WGS sequence"/>
</dbReference>
<sequence length="134" mass="14988">MAEQTTSHDLDLVFKALGDPLRRKLLRLLSNPQYFCKTSQEALQGICVQDLTQYLSVPQSTVSRHLAILSHAGLVTHSRWHYYGVNATSIHAAINWLNALDAQPTSPTATIDPHEDWLAESLQNPPGDLEDWSK</sequence>
<protein>
    <submittedName>
        <fullName evidence="5">ArsR family transcriptional regulator</fullName>
    </submittedName>
</protein>
<dbReference type="InterPro" id="IPR051081">
    <property type="entry name" value="HTH_MetalResp_TranReg"/>
</dbReference>
<dbReference type="InterPro" id="IPR001845">
    <property type="entry name" value="HTH_ArsR_DNA-bd_dom"/>
</dbReference>
<comment type="caution">
    <text evidence="5">The sequence shown here is derived from an EMBL/GenBank/DDBJ whole genome shotgun (WGS) entry which is preliminary data.</text>
</comment>
<accession>A0A2T2XHE9</accession>
<dbReference type="NCBIfam" id="NF033788">
    <property type="entry name" value="HTH_metalloreg"/>
    <property type="match status" value="1"/>
</dbReference>
<name>A0A2T2XHE9_9FIRM</name>
<dbReference type="SMART" id="SM00418">
    <property type="entry name" value="HTH_ARSR"/>
    <property type="match status" value="1"/>
</dbReference>
<dbReference type="Gene3D" id="1.10.10.10">
    <property type="entry name" value="Winged helix-like DNA-binding domain superfamily/Winged helix DNA-binding domain"/>
    <property type="match status" value="1"/>
</dbReference>
<dbReference type="Pfam" id="PF01022">
    <property type="entry name" value="HTH_5"/>
    <property type="match status" value="1"/>
</dbReference>
<keyword evidence="1" id="KW-0805">Transcription regulation</keyword>
<dbReference type="CDD" id="cd00090">
    <property type="entry name" value="HTH_ARSR"/>
    <property type="match status" value="1"/>
</dbReference>
<reference evidence="5 6" key="1">
    <citation type="journal article" date="2014" name="BMC Genomics">
        <title>Comparison of environmental and isolate Sulfobacillus genomes reveals diverse carbon, sulfur, nitrogen, and hydrogen metabolisms.</title>
        <authorList>
            <person name="Justice N.B."/>
            <person name="Norman A."/>
            <person name="Brown C.T."/>
            <person name="Singh A."/>
            <person name="Thomas B.C."/>
            <person name="Banfield J.F."/>
        </authorList>
    </citation>
    <scope>NUCLEOTIDE SEQUENCE [LARGE SCALE GENOMIC DNA]</scope>
    <source>
        <strain evidence="5">AMDSBA4</strain>
    </source>
</reference>
<evidence type="ECO:0000256" key="3">
    <source>
        <dbReference type="ARBA" id="ARBA00023163"/>
    </source>
</evidence>
<dbReference type="InterPro" id="IPR036388">
    <property type="entry name" value="WH-like_DNA-bd_sf"/>
</dbReference>
<dbReference type="SUPFAM" id="SSF46785">
    <property type="entry name" value="Winged helix' DNA-binding domain"/>
    <property type="match status" value="1"/>
</dbReference>
<evidence type="ECO:0000313" key="6">
    <source>
        <dbReference type="Proteomes" id="UP000242972"/>
    </source>
</evidence>
<dbReference type="GO" id="GO:0003700">
    <property type="term" value="F:DNA-binding transcription factor activity"/>
    <property type="evidence" value="ECO:0007669"/>
    <property type="project" value="InterPro"/>
</dbReference>
<evidence type="ECO:0000256" key="2">
    <source>
        <dbReference type="ARBA" id="ARBA00023125"/>
    </source>
</evidence>
<proteinExistence type="predicted"/>